<comment type="caution">
    <text evidence="3">The sequence shown here is derived from an EMBL/GenBank/DDBJ whole genome shotgun (WGS) entry which is preliminary data.</text>
</comment>
<reference evidence="3 4" key="1">
    <citation type="journal article" date="2015" name="Genome Announc.">
        <title>Expanding the biotechnology potential of lactobacilli through comparative genomics of 213 strains and associated genera.</title>
        <authorList>
            <person name="Sun Z."/>
            <person name="Harris H.M."/>
            <person name="McCann A."/>
            <person name="Guo C."/>
            <person name="Argimon S."/>
            <person name="Zhang W."/>
            <person name="Yang X."/>
            <person name="Jeffery I.B."/>
            <person name="Cooney J.C."/>
            <person name="Kagawa T.F."/>
            <person name="Liu W."/>
            <person name="Song Y."/>
            <person name="Salvetti E."/>
            <person name="Wrobel A."/>
            <person name="Rasinkangas P."/>
            <person name="Parkhill J."/>
            <person name="Rea M.C."/>
            <person name="O'Sullivan O."/>
            <person name="Ritari J."/>
            <person name="Douillard F.P."/>
            <person name="Paul Ross R."/>
            <person name="Yang R."/>
            <person name="Briner A.E."/>
            <person name="Felis G.E."/>
            <person name="de Vos W.M."/>
            <person name="Barrangou R."/>
            <person name="Klaenhammer T.R."/>
            <person name="Caufield P.W."/>
            <person name="Cui Y."/>
            <person name="Zhang H."/>
            <person name="O'Toole P.W."/>
        </authorList>
    </citation>
    <scope>NUCLEOTIDE SEQUENCE [LARGE SCALE GENOMIC DNA]</scope>
    <source>
        <strain evidence="3 4">DSM 20314</strain>
    </source>
</reference>
<evidence type="ECO:0000256" key="2">
    <source>
        <dbReference type="SAM" id="MobiDB-lite"/>
    </source>
</evidence>
<evidence type="ECO:0000313" key="3">
    <source>
        <dbReference type="EMBL" id="KRK22206.1"/>
    </source>
</evidence>
<proteinExistence type="predicted"/>
<dbReference type="InterPro" id="IPR010992">
    <property type="entry name" value="IHF-like_DNA-bd_dom_sf"/>
</dbReference>
<dbReference type="Proteomes" id="UP000051020">
    <property type="component" value="Unassembled WGS sequence"/>
</dbReference>
<organism evidence="3 4">
    <name type="scientific">Lactiplantibacillus pentosus DSM 20314</name>
    <dbReference type="NCBI Taxonomy" id="1423791"/>
    <lineage>
        <taxon>Bacteria</taxon>
        <taxon>Bacillati</taxon>
        <taxon>Bacillota</taxon>
        <taxon>Bacilli</taxon>
        <taxon>Lactobacillales</taxon>
        <taxon>Lactobacillaceae</taxon>
        <taxon>Lactiplantibacillus</taxon>
    </lineage>
</organism>
<protein>
    <recommendedName>
        <fullName evidence="1">DNA-binding protein HU</fullName>
    </recommendedName>
</protein>
<dbReference type="Pfam" id="PF00216">
    <property type="entry name" value="Bac_DNA_binding"/>
    <property type="match status" value="1"/>
</dbReference>
<sequence length="53" mass="5699">MNKTLEKLVAHVANDDSAAFVGFVTFKSPEHATRKGHNPQTGEAIIIPARSVP</sequence>
<dbReference type="InterPro" id="IPR000119">
    <property type="entry name" value="Hist_DNA-bd"/>
</dbReference>
<dbReference type="RefSeq" id="WP_082230237.1">
    <property type="nucleotide sequence ID" value="NZ_AZCU01000025.1"/>
</dbReference>
<dbReference type="GO" id="GO:0030527">
    <property type="term" value="F:structural constituent of chromatin"/>
    <property type="evidence" value="ECO:0007669"/>
    <property type="project" value="InterPro"/>
</dbReference>
<evidence type="ECO:0000256" key="1">
    <source>
        <dbReference type="ARBA" id="ARBA00021922"/>
    </source>
</evidence>
<dbReference type="GO" id="GO:0003677">
    <property type="term" value="F:DNA binding"/>
    <property type="evidence" value="ECO:0007669"/>
    <property type="project" value="InterPro"/>
</dbReference>
<dbReference type="SUPFAM" id="SSF47729">
    <property type="entry name" value="IHF-like DNA-binding proteins"/>
    <property type="match status" value="1"/>
</dbReference>
<dbReference type="Gene3D" id="4.10.520.10">
    <property type="entry name" value="IHF-like DNA-binding proteins"/>
    <property type="match status" value="1"/>
</dbReference>
<dbReference type="AlphaFoldDB" id="A0A837R7Z0"/>
<name>A0A837R7Z0_LACPE</name>
<feature type="region of interest" description="Disordered" evidence="2">
    <location>
        <begin position="30"/>
        <end position="53"/>
    </location>
</feature>
<dbReference type="EMBL" id="AZCU01000025">
    <property type="protein sequence ID" value="KRK22206.1"/>
    <property type="molecule type" value="Genomic_DNA"/>
</dbReference>
<gene>
    <name evidence="3" type="ORF">FD24_GL001884</name>
</gene>
<evidence type="ECO:0000313" key="4">
    <source>
        <dbReference type="Proteomes" id="UP000051020"/>
    </source>
</evidence>
<accession>A0A837R7Z0</accession>
<dbReference type="GeneID" id="49394017"/>